<dbReference type="Proteomes" id="UP000276886">
    <property type="component" value="Unassembled WGS sequence"/>
</dbReference>
<dbReference type="EMBL" id="RBPQ01000254">
    <property type="protein sequence ID" value="RMO21930.1"/>
    <property type="molecule type" value="Genomic_DNA"/>
</dbReference>
<evidence type="ECO:0008006" key="3">
    <source>
        <dbReference type="Google" id="ProtNLM"/>
    </source>
</evidence>
<name>A0A3M3TM61_PSESJ</name>
<sequence>MASTASYEHVLNRYPDVQEWLALLGNLGRASATLEAYGRGLAHYLLHCEASGLEAESI</sequence>
<accession>A0A3M3TM61</accession>
<feature type="non-terminal residue" evidence="1">
    <location>
        <position position="58"/>
    </location>
</feature>
<organism evidence="1 2">
    <name type="scientific">Pseudomonas syringae pv. pisi</name>
    <dbReference type="NCBI Taxonomy" id="59510"/>
    <lineage>
        <taxon>Bacteria</taxon>
        <taxon>Pseudomonadati</taxon>
        <taxon>Pseudomonadota</taxon>
        <taxon>Gammaproteobacteria</taxon>
        <taxon>Pseudomonadales</taxon>
        <taxon>Pseudomonadaceae</taxon>
        <taxon>Pseudomonas</taxon>
        <taxon>Pseudomonas syringae</taxon>
    </lineage>
</organism>
<evidence type="ECO:0000313" key="1">
    <source>
        <dbReference type="EMBL" id="RMO21930.1"/>
    </source>
</evidence>
<dbReference type="AlphaFoldDB" id="A0A3M3TM61"/>
<comment type="caution">
    <text evidence="1">The sequence shown here is derived from an EMBL/GenBank/DDBJ whole genome shotgun (WGS) entry which is preliminary data.</text>
</comment>
<proteinExistence type="predicted"/>
<protein>
    <recommendedName>
        <fullName evidence="3">Recombinase XerC</fullName>
    </recommendedName>
</protein>
<evidence type="ECO:0000313" key="2">
    <source>
        <dbReference type="Proteomes" id="UP000276886"/>
    </source>
</evidence>
<reference evidence="1 2" key="1">
    <citation type="submission" date="2018-08" db="EMBL/GenBank/DDBJ databases">
        <title>Recombination of ecologically and evolutionarily significant loci maintains genetic cohesion in the Pseudomonas syringae species complex.</title>
        <authorList>
            <person name="Dillon M."/>
            <person name="Thakur S."/>
            <person name="Almeida R.N.D."/>
            <person name="Weir B.S."/>
            <person name="Guttman D.S."/>
        </authorList>
    </citation>
    <scope>NUCLEOTIDE SEQUENCE [LARGE SCALE GENOMIC DNA]</scope>
    <source>
        <strain evidence="1 2">ICMP 2788</strain>
    </source>
</reference>
<gene>
    <name evidence="1" type="ORF">ALQ44_05078</name>
</gene>